<keyword evidence="2" id="KW-1185">Reference proteome</keyword>
<keyword evidence="1" id="KW-0547">Nucleotide-binding</keyword>
<proteinExistence type="predicted"/>
<dbReference type="Proteomes" id="UP000510621">
    <property type="component" value="Chromosome"/>
</dbReference>
<reference evidence="1" key="1">
    <citation type="submission" date="2020-06" db="EMBL/GenBank/DDBJ databases">
        <title>Analysis procedures for assessing recovery of high quality, complete, closed genomes from Nanopore long read metagenome sequencing.</title>
        <authorList>
            <person name="Bessarab I."/>
            <person name="Arumugam K."/>
            <person name="Haryono M."/>
            <person name="Liu X."/>
            <person name="Roy S."/>
            <person name="Zuniga-Montanez R.E."/>
            <person name="Qiu G."/>
            <person name="Drautz-Moses D.I."/>
            <person name="Law Y.Y."/>
            <person name="Wuertz S."/>
            <person name="Lauro F.M."/>
            <person name="Huson D.H."/>
            <person name="Williams R.B."/>
        </authorList>
    </citation>
    <scope>NUCLEOTIDE SEQUENCE [LARGE SCALE GENOMIC DNA]</scope>
    <source>
        <strain evidence="1">SSD2</strain>
    </source>
</reference>
<dbReference type="GO" id="GO:0005524">
    <property type="term" value="F:ATP binding"/>
    <property type="evidence" value="ECO:0007669"/>
    <property type="project" value="UniProtKB-KW"/>
</dbReference>
<dbReference type="AlphaFoldDB" id="A0A7L6AX22"/>
<accession>A0A7L6AX22</accession>
<organism evidence="1 2">
    <name type="scientific">Candidatus Thiothrix singaporensis</name>
    <dbReference type="NCBI Taxonomy" id="2799669"/>
    <lineage>
        <taxon>Bacteria</taxon>
        <taxon>Pseudomonadati</taxon>
        <taxon>Pseudomonadota</taxon>
        <taxon>Gammaproteobacteria</taxon>
        <taxon>Thiotrichales</taxon>
        <taxon>Thiotrichaceae</taxon>
        <taxon>Thiothrix</taxon>
    </lineage>
</organism>
<protein>
    <submittedName>
        <fullName evidence="1">ATP-binding protein</fullName>
    </submittedName>
</protein>
<evidence type="ECO:0000313" key="1">
    <source>
        <dbReference type="EMBL" id="QLQ33679.1"/>
    </source>
</evidence>
<dbReference type="EMBL" id="CP059265">
    <property type="protein sequence ID" value="QLQ33679.1"/>
    <property type="molecule type" value="Genomic_DNA"/>
</dbReference>
<evidence type="ECO:0000313" key="2">
    <source>
        <dbReference type="Proteomes" id="UP000510621"/>
    </source>
</evidence>
<gene>
    <name evidence="1" type="ORF">HZT40_21040</name>
</gene>
<name>A0A7L6AX22_9GAMM</name>
<dbReference type="KEGG" id="this:HZT40_21040"/>
<keyword evidence="1" id="KW-0067">ATP-binding</keyword>
<sequence length="71" mass="7277">MQPREGEVIGRASEVADVLHFLNSSASSAAVCGHVTGSGGIGKTEVGKAANMSCAPCMKPVMKTRRSCKPS</sequence>